<gene>
    <name evidence="8" type="ORF">CVT26_010126</name>
</gene>
<dbReference type="FunCoup" id="A0A409YS64">
    <property type="interactions" value="340"/>
</dbReference>
<keyword evidence="2" id="KW-0863">Zinc-finger</keyword>
<dbReference type="GO" id="GO:0003676">
    <property type="term" value="F:nucleic acid binding"/>
    <property type="evidence" value="ECO:0007669"/>
    <property type="project" value="InterPro"/>
</dbReference>
<evidence type="ECO:0000256" key="2">
    <source>
        <dbReference type="ARBA" id="ARBA00022771"/>
    </source>
</evidence>
<evidence type="ECO:0000313" key="8">
    <source>
        <dbReference type="EMBL" id="PPR05846.1"/>
    </source>
</evidence>
<evidence type="ECO:0000256" key="5">
    <source>
        <dbReference type="SAM" id="Coils"/>
    </source>
</evidence>
<keyword evidence="5" id="KW-0175">Coiled coil</keyword>
<evidence type="ECO:0000313" key="9">
    <source>
        <dbReference type="Proteomes" id="UP000284706"/>
    </source>
</evidence>
<protein>
    <recommendedName>
        <fullName evidence="7">C2H2-type domain-containing protein</fullName>
    </recommendedName>
</protein>
<proteinExistence type="predicted"/>
<dbReference type="InterPro" id="IPR040107">
    <property type="entry name" value="Snu23"/>
</dbReference>
<dbReference type="GO" id="GO:0000398">
    <property type="term" value="P:mRNA splicing, via spliceosome"/>
    <property type="evidence" value="ECO:0007669"/>
    <property type="project" value="InterPro"/>
</dbReference>
<dbReference type="PANTHER" id="PTHR45986">
    <property type="entry name" value="ZINC FINGER MATRIN-TYPE PROTEIN 2"/>
    <property type="match status" value="1"/>
</dbReference>
<feature type="coiled-coil region" evidence="5">
    <location>
        <begin position="140"/>
        <end position="199"/>
    </location>
</feature>
<dbReference type="SUPFAM" id="SSF57667">
    <property type="entry name" value="beta-beta-alpha zinc fingers"/>
    <property type="match status" value="1"/>
</dbReference>
<evidence type="ECO:0000259" key="7">
    <source>
        <dbReference type="PROSITE" id="PS00028"/>
    </source>
</evidence>
<dbReference type="Pfam" id="PF12874">
    <property type="entry name" value="zf-met"/>
    <property type="match status" value="1"/>
</dbReference>
<keyword evidence="3" id="KW-0862">Zinc</keyword>
<evidence type="ECO:0000256" key="3">
    <source>
        <dbReference type="ARBA" id="ARBA00022833"/>
    </source>
</evidence>
<evidence type="ECO:0000256" key="6">
    <source>
        <dbReference type="SAM" id="MobiDB-lite"/>
    </source>
</evidence>
<dbReference type="OrthoDB" id="30343at2759"/>
<reference evidence="8 9" key="1">
    <citation type="journal article" date="2018" name="Evol. Lett.">
        <title>Horizontal gene cluster transfer increased hallucinogenic mushroom diversity.</title>
        <authorList>
            <person name="Reynolds H.T."/>
            <person name="Vijayakumar V."/>
            <person name="Gluck-Thaler E."/>
            <person name="Korotkin H.B."/>
            <person name="Matheny P.B."/>
            <person name="Slot J.C."/>
        </authorList>
    </citation>
    <scope>NUCLEOTIDE SEQUENCE [LARGE SCALE GENOMIC DNA]</scope>
    <source>
        <strain evidence="8 9">SRW20</strain>
    </source>
</reference>
<name>A0A409YS64_9AGAR</name>
<feature type="domain" description="C2H2-type" evidence="7">
    <location>
        <begin position="103"/>
        <end position="125"/>
    </location>
</feature>
<sequence>MADKGSAYGTKAADTEFRKKWDKEEYAERAKRKDQEERERMQENEERMKQGKRARKGKKDDLPKPTELMKQREAPLELDKNLGKTMVVQNPTGRGPGQPGFYCETCNRTYKDSVGYLDHLNSRAHLRQLGQTTKIERSTLAQVQARIALLREKTKEAASKKAFDFEQRLAEVREKERALREQKKAEKRAEKDRARLELINSVDDNSEMAALMGFGGFGSTKK</sequence>
<dbReference type="GO" id="GO:0046540">
    <property type="term" value="C:U4/U6 x U5 tri-snRNP complex"/>
    <property type="evidence" value="ECO:0007669"/>
    <property type="project" value="TreeGrafter"/>
</dbReference>
<feature type="compositionally biased region" description="Basic and acidic residues" evidence="6">
    <location>
        <begin position="13"/>
        <end position="49"/>
    </location>
</feature>
<keyword evidence="9" id="KW-1185">Reference proteome</keyword>
<dbReference type="InterPro" id="IPR013087">
    <property type="entry name" value="Znf_C2H2_type"/>
</dbReference>
<dbReference type="AlphaFoldDB" id="A0A409YS64"/>
<accession>A0A409YS64</accession>
<feature type="region of interest" description="Disordered" evidence="6">
    <location>
        <begin position="1"/>
        <end position="95"/>
    </location>
</feature>
<evidence type="ECO:0000256" key="4">
    <source>
        <dbReference type="ARBA" id="ARBA00023242"/>
    </source>
</evidence>
<dbReference type="STRING" id="231916.A0A409YS64"/>
<feature type="compositionally biased region" description="Basic and acidic residues" evidence="6">
    <location>
        <begin position="58"/>
        <end position="82"/>
    </location>
</feature>
<dbReference type="GO" id="GO:0005681">
    <property type="term" value="C:spliceosomal complex"/>
    <property type="evidence" value="ECO:0007669"/>
    <property type="project" value="InterPro"/>
</dbReference>
<keyword evidence="4" id="KW-0539">Nucleus</keyword>
<comment type="caution">
    <text evidence="8">The sequence shown here is derived from an EMBL/GenBank/DDBJ whole genome shotgun (WGS) entry which is preliminary data.</text>
</comment>
<dbReference type="Proteomes" id="UP000284706">
    <property type="component" value="Unassembled WGS sequence"/>
</dbReference>
<dbReference type="InParanoid" id="A0A409YS64"/>
<keyword evidence="1" id="KW-0479">Metal-binding</keyword>
<evidence type="ECO:0000256" key="1">
    <source>
        <dbReference type="ARBA" id="ARBA00022723"/>
    </source>
</evidence>
<dbReference type="PANTHER" id="PTHR45986:SF1">
    <property type="entry name" value="ZINC FINGER MATRIN-TYPE PROTEIN 2"/>
    <property type="match status" value="1"/>
</dbReference>
<dbReference type="InterPro" id="IPR036236">
    <property type="entry name" value="Znf_C2H2_sf"/>
</dbReference>
<dbReference type="GO" id="GO:0008270">
    <property type="term" value="F:zinc ion binding"/>
    <property type="evidence" value="ECO:0007669"/>
    <property type="project" value="UniProtKB-KW"/>
</dbReference>
<dbReference type="EMBL" id="NHYE01000423">
    <property type="protein sequence ID" value="PPR05846.1"/>
    <property type="molecule type" value="Genomic_DNA"/>
</dbReference>
<organism evidence="8 9">
    <name type="scientific">Gymnopilus dilepis</name>
    <dbReference type="NCBI Taxonomy" id="231916"/>
    <lineage>
        <taxon>Eukaryota</taxon>
        <taxon>Fungi</taxon>
        <taxon>Dikarya</taxon>
        <taxon>Basidiomycota</taxon>
        <taxon>Agaricomycotina</taxon>
        <taxon>Agaricomycetes</taxon>
        <taxon>Agaricomycetidae</taxon>
        <taxon>Agaricales</taxon>
        <taxon>Agaricineae</taxon>
        <taxon>Hymenogastraceae</taxon>
        <taxon>Gymnopilus</taxon>
    </lineage>
</organism>
<dbReference type="InterPro" id="IPR003604">
    <property type="entry name" value="Matrin/U1-like-C_Znf_C2H2"/>
</dbReference>
<dbReference type="PROSITE" id="PS00028">
    <property type="entry name" value="ZINC_FINGER_C2H2_1"/>
    <property type="match status" value="1"/>
</dbReference>
<dbReference type="SMART" id="SM00451">
    <property type="entry name" value="ZnF_U1"/>
    <property type="match status" value="1"/>
</dbReference>